<feature type="transmembrane region" description="Helical" evidence="6">
    <location>
        <begin position="246"/>
        <end position="265"/>
    </location>
</feature>
<evidence type="ECO:0000259" key="7">
    <source>
        <dbReference type="PROSITE" id="PS50850"/>
    </source>
</evidence>
<feature type="transmembrane region" description="Helical" evidence="6">
    <location>
        <begin position="82"/>
        <end position="100"/>
    </location>
</feature>
<dbReference type="InterPro" id="IPR011701">
    <property type="entry name" value="MFS"/>
</dbReference>
<comment type="similarity">
    <text evidence="2">Belongs to the major facilitator superfamily. TCR/Tet family.</text>
</comment>
<evidence type="ECO:0000256" key="3">
    <source>
        <dbReference type="ARBA" id="ARBA00022692"/>
    </source>
</evidence>
<comment type="caution">
    <text evidence="8">The sequence shown here is derived from an EMBL/GenBank/DDBJ whole genome shotgun (WGS) entry which is preliminary data.</text>
</comment>
<evidence type="ECO:0000256" key="2">
    <source>
        <dbReference type="ARBA" id="ARBA00007520"/>
    </source>
</evidence>
<feature type="transmembrane region" description="Helical" evidence="6">
    <location>
        <begin position="285"/>
        <end position="305"/>
    </location>
</feature>
<feature type="transmembrane region" description="Helical" evidence="6">
    <location>
        <begin position="139"/>
        <end position="164"/>
    </location>
</feature>
<feature type="transmembrane region" description="Helical" evidence="6">
    <location>
        <begin position="413"/>
        <end position="436"/>
    </location>
</feature>
<evidence type="ECO:0000313" key="9">
    <source>
        <dbReference type="Proteomes" id="UP001244011"/>
    </source>
</evidence>
<dbReference type="GO" id="GO:0022857">
    <property type="term" value="F:transmembrane transporter activity"/>
    <property type="evidence" value="ECO:0007669"/>
    <property type="project" value="InterPro"/>
</dbReference>
<dbReference type="Pfam" id="PF07690">
    <property type="entry name" value="MFS_1"/>
    <property type="match status" value="1"/>
</dbReference>
<evidence type="ECO:0000256" key="4">
    <source>
        <dbReference type="ARBA" id="ARBA00022989"/>
    </source>
</evidence>
<protein>
    <submittedName>
        <fullName evidence="8">MFS transporter</fullName>
    </submittedName>
</protein>
<dbReference type="InterPro" id="IPR036259">
    <property type="entry name" value="MFS_trans_sf"/>
</dbReference>
<dbReference type="EMBL" id="MU839013">
    <property type="protein sequence ID" value="KAK1766039.1"/>
    <property type="molecule type" value="Genomic_DNA"/>
</dbReference>
<feature type="transmembrane region" description="Helical" evidence="6">
    <location>
        <begin position="488"/>
        <end position="509"/>
    </location>
</feature>
<feature type="domain" description="Major facilitator superfamily (MFS) profile" evidence="7">
    <location>
        <begin position="18"/>
        <end position="514"/>
    </location>
</feature>
<evidence type="ECO:0000256" key="5">
    <source>
        <dbReference type="ARBA" id="ARBA00023136"/>
    </source>
</evidence>
<dbReference type="Gene3D" id="1.20.1250.20">
    <property type="entry name" value="MFS general substrate transporter like domains"/>
    <property type="match status" value="2"/>
</dbReference>
<keyword evidence="5 6" id="KW-0472">Membrane</keyword>
<feature type="transmembrane region" description="Helical" evidence="6">
    <location>
        <begin position="379"/>
        <end position="401"/>
    </location>
</feature>
<feature type="transmembrane region" description="Helical" evidence="6">
    <location>
        <begin position="12"/>
        <end position="31"/>
    </location>
</feature>
<dbReference type="PANTHER" id="PTHR23501">
    <property type="entry name" value="MAJOR FACILITATOR SUPERFAMILY"/>
    <property type="match status" value="1"/>
</dbReference>
<reference evidence="8" key="1">
    <citation type="submission" date="2023-06" db="EMBL/GenBank/DDBJ databases">
        <title>Genome-scale phylogeny and comparative genomics of the fungal order Sordariales.</title>
        <authorList>
            <consortium name="Lawrence Berkeley National Laboratory"/>
            <person name="Hensen N."/>
            <person name="Bonometti L."/>
            <person name="Westerberg I."/>
            <person name="Brannstrom I.O."/>
            <person name="Guillou S."/>
            <person name="Cros-Aarteil S."/>
            <person name="Calhoun S."/>
            <person name="Haridas S."/>
            <person name="Kuo A."/>
            <person name="Mondo S."/>
            <person name="Pangilinan J."/>
            <person name="Riley R."/>
            <person name="Labutti K."/>
            <person name="Andreopoulos B."/>
            <person name="Lipzen A."/>
            <person name="Chen C."/>
            <person name="Yanf M."/>
            <person name="Daum C."/>
            <person name="Ng V."/>
            <person name="Clum A."/>
            <person name="Steindorff A."/>
            <person name="Ohm R."/>
            <person name="Martin F."/>
            <person name="Silar P."/>
            <person name="Natvig D."/>
            <person name="Lalanne C."/>
            <person name="Gautier V."/>
            <person name="Ament-Velasquez S.L."/>
            <person name="Kruys A."/>
            <person name="Hutchinson M.I."/>
            <person name="Powell A.J."/>
            <person name="Barry K."/>
            <person name="Miller A.N."/>
            <person name="Grigoriev I.V."/>
            <person name="Debuchy R."/>
            <person name="Gladieux P."/>
            <person name="Thoren M.H."/>
            <person name="Johannesson H."/>
        </authorList>
    </citation>
    <scope>NUCLEOTIDE SEQUENCE</scope>
    <source>
        <strain evidence="8">8032-3</strain>
    </source>
</reference>
<keyword evidence="9" id="KW-1185">Reference proteome</keyword>
<feature type="transmembrane region" description="Helical" evidence="6">
    <location>
        <begin position="349"/>
        <end position="367"/>
    </location>
</feature>
<name>A0AAJ0BZL4_9PEZI</name>
<comment type="subcellular location">
    <subcellularLocation>
        <location evidence="1">Membrane</location>
        <topology evidence="1">Multi-pass membrane protein</topology>
    </subcellularLocation>
</comment>
<evidence type="ECO:0000256" key="1">
    <source>
        <dbReference type="ARBA" id="ARBA00004141"/>
    </source>
</evidence>
<dbReference type="Proteomes" id="UP001244011">
    <property type="component" value="Unassembled WGS sequence"/>
</dbReference>
<sequence length="531" mass="56529">MPANDDRKYIEGIQIPIVMGSIVTATFLVLLDTTIIATAVPKITSEFHSLQDISWYGSAFQLSSAAIQPLVGKLYTQFSLKWVFLGFFFFFELGSLLCGIATSSTMLIVGRAVGGIGAAGVFAGSMTIIGTALRPEKRAFLTSLVIGCSQLGVVIGPLIGGAFTQKVSWRWCNTGFYINLPLGAVVLAGTLFVTITDQIPLLPFRQVLPVLHKKLDLVGFCLLSPAAVMLLLALQWGGAKYAWDSATIIGLFCGSGVTFLVFVAWNWHKGQDGLIPTVVARNRIVIASCCVATTVMGSTFLCSYWMPVYFQTVKGKNPLVSGVDMLPNILPSLVFGVLTGFLIGKVGFYLPFAVVGAAISTVGAGLLSTLHPNSSTSHWVGYLFLLSVGRGLAQQTSFIAIPQATVPDLVPVAMSTMIFSQYMGGSVFLSLSNVIFSTSLRSQLAKEAPGVDPEMVVKAGASAVRDIGIPEELLPGVLQAYCTSVNRVFYLAVASGGLLFVSSFFSGWIDTRKRGDAEGTADTTSADEKLL</sequence>
<organism evidence="8 9">
    <name type="scientific">Phialemonium atrogriseum</name>
    <dbReference type="NCBI Taxonomy" id="1093897"/>
    <lineage>
        <taxon>Eukaryota</taxon>
        <taxon>Fungi</taxon>
        <taxon>Dikarya</taxon>
        <taxon>Ascomycota</taxon>
        <taxon>Pezizomycotina</taxon>
        <taxon>Sordariomycetes</taxon>
        <taxon>Sordariomycetidae</taxon>
        <taxon>Cephalothecales</taxon>
        <taxon>Cephalothecaceae</taxon>
        <taxon>Phialemonium</taxon>
    </lineage>
</organism>
<accession>A0AAJ0BZL4</accession>
<feature type="transmembrane region" description="Helical" evidence="6">
    <location>
        <begin position="325"/>
        <end position="343"/>
    </location>
</feature>
<feature type="transmembrane region" description="Helical" evidence="6">
    <location>
        <begin position="215"/>
        <end position="234"/>
    </location>
</feature>
<keyword evidence="4 6" id="KW-1133">Transmembrane helix</keyword>
<dbReference type="PROSITE" id="PS50850">
    <property type="entry name" value="MFS"/>
    <property type="match status" value="1"/>
</dbReference>
<dbReference type="GO" id="GO:0005886">
    <property type="term" value="C:plasma membrane"/>
    <property type="evidence" value="ECO:0007669"/>
    <property type="project" value="TreeGrafter"/>
</dbReference>
<evidence type="ECO:0000313" key="8">
    <source>
        <dbReference type="EMBL" id="KAK1766039.1"/>
    </source>
</evidence>
<dbReference type="GeneID" id="85314790"/>
<gene>
    <name evidence="8" type="ORF">QBC33DRAFT_590037</name>
</gene>
<dbReference type="CDD" id="cd17502">
    <property type="entry name" value="MFS_Azr1_MDR_like"/>
    <property type="match status" value="1"/>
</dbReference>
<keyword evidence="3 6" id="KW-0812">Transmembrane</keyword>
<dbReference type="InterPro" id="IPR020846">
    <property type="entry name" value="MFS_dom"/>
</dbReference>
<proteinExistence type="inferred from homology"/>
<feature type="transmembrane region" description="Helical" evidence="6">
    <location>
        <begin position="176"/>
        <end position="195"/>
    </location>
</feature>
<dbReference type="RefSeq" id="XP_060282252.1">
    <property type="nucleotide sequence ID" value="XM_060431603.1"/>
</dbReference>
<feature type="transmembrane region" description="Helical" evidence="6">
    <location>
        <begin position="112"/>
        <end position="133"/>
    </location>
</feature>
<dbReference type="AlphaFoldDB" id="A0AAJ0BZL4"/>
<dbReference type="SUPFAM" id="SSF103473">
    <property type="entry name" value="MFS general substrate transporter"/>
    <property type="match status" value="1"/>
</dbReference>
<dbReference type="PANTHER" id="PTHR23501:SF193">
    <property type="entry name" value="MULTIDRUG TRANSPORTER, PUTATIVE (AFU_ORTHOLOGUE AFUA_8G00940)-RELATED"/>
    <property type="match status" value="1"/>
</dbReference>
<evidence type="ECO:0000256" key="6">
    <source>
        <dbReference type="SAM" id="Phobius"/>
    </source>
</evidence>